<evidence type="ECO:0000313" key="3">
    <source>
        <dbReference type="Proteomes" id="UP001235939"/>
    </source>
</evidence>
<feature type="compositionally biased region" description="Basic and acidic residues" evidence="1">
    <location>
        <begin position="279"/>
        <end position="290"/>
    </location>
</feature>
<evidence type="ECO:0000256" key="1">
    <source>
        <dbReference type="SAM" id="MobiDB-lite"/>
    </source>
</evidence>
<reference evidence="2 3" key="1">
    <citation type="submission" date="2022-01" db="EMBL/GenBank/DDBJ databases">
        <title>A chromosomal length assembly of Cordylochernes scorpioides.</title>
        <authorList>
            <person name="Zeh D."/>
            <person name="Zeh J."/>
        </authorList>
    </citation>
    <scope>NUCLEOTIDE SEQUENCE [LARGE SCALE GENOMIC DNA]</scope>
    <source>
        <strain evidence="2">IN4F17</strain>
        <tissue evidence="2">Whole Body</tissue>
    </source>
</reference>
<gene>
    <name evidence="2" type="ORF">LAZ67_11002336</name>
</gene>
<sequence>MCRCILTARPAGATRGLALKKEDMPCHPVRKTAEAEPLCEVQHLIVELEYPLERGGLLPEDKARTKDQQVQQFFEQGDFGYVKARRQELKTICAPSSPMDSHLECSAYTRFCRGQNIMMDFSSLLTIPQPMKYREDVIKEGQIGGRCQLNKKLLKSMGQHKSPLQSWYAELEHFTELPTEPIKSGKCDVVIDKPTFLMKLDAPVSMYHHFCDFLNLYLTLHLNNTFTRDVSILMWDTNSYLSNFQITWQAFTKNPLLYLGPYKGKKSSQSDISLPLDPRGGEDDPHKTDQ</sequence>
<evidence type="ECO:0000313" key="2">
    <source>
        <dbReference type="EMBL" id="UYV74182.1"/>
    </source>
</evidence>
<organism evidence="2 3">
    <name type="scientific">Cordylochernes scorpioides</name>
    <dbReference type="NCBI Taxonomy" id="51811"/>
    <lineage>
        <taxon>Eukaryota</taxon>
        <taxon>Metazoa</taxon>
        <taxon>Ecdysozoa</taxon>
        <taxon>Arthropoda</taxon>
        <taxon>Chelicerata</taxon>
        <taxon>Arachnida</taxon>
        <taxon>Pseudoscorpiones</taxon>
        <taxon>Cheliferoidea</taxon>
        <taxon>Chernetidae</taxon>
        <taxon>Cordylochernes</taxon>
    </lineage>
</organism>
<proteinExistence type="predicted"/>
<dbReference type="Proteomes" id="UP001235939">
    <property type="component" value="Chromosome 11"/>
</dbReference>
<dbReference type="EMBL" id="CP092873">
    <property type="protein sequence ID" value="UYV74182.1"/>
    <property type="molecule type" value="Genomic_DNA"/>
</dbReference>
<feature type="region of interest" description="Disordered" evidence="1">
    <location>
        <begin position="264"/>
        <end position="290"/>
    </location>
</feature>
<name>A0ABY6L107_9ARAC</name>
<protein>
    <submittedName>
        <fullName evidence="2">EOGT</fullName>
    </submittedName>
</protein>
<accession>A0ABY6L107</accession>
<keyword evidence="3" id="KW-1185">Reference proteome</keyword>